<protein>
    <submittedName>
        <fullName evidence="1">Uncharacterized protein</fullName>
    </submittedName>
</protein>
<evidence type="ECO:0000313" key="2">
    <source>
        <dbReference type="Proteomes" id="UP000009138"/>
    </source>
</evidence>
<proteinExistence type="predicted"/>
<dbReference type="RefSeq" id="XP_067518942.1">
    <property type="nucleotide sequence ID" value="XM_067662841.1"/>
</dbReference>
<dbReference type="InParanoid" id="I1C516"/>
<gene>
    <name evidence="1" type="ORF">RO3G_08251</name>
</gene>
<dbReference type="EMBL" id="CH476737">
    <property type="protein sequence ID" value="EIE83546.1"/>
    <property type="molecule type" value="Genomic_DNA"/>
</dbReference>
<dbReference type="GeneID" id="93615222"/>
<reference evidence="1 2" key="1">
    <citation type="journal article" date="2009" name="PLoS Genet.">
        <title>Genomic analysis of the basal lineage fungus Rhizopus oryzae reveals a whole-genome duplication.</title>
        <authorList>
            <person name="Ma L.-J."/>
            <person name="Ibrahim A.S."/>
            <person name="Skory C."/>
            <person name="Grabherr M.G."/>
            <person name="Burger G."/>
            <person name="Butler M."/>
            <person name="Elias M."/>
            <person name="Idnurm A."/>
            <person name="Lang B.F."/>
            <person name="Sone T."/>
            <person name="Abe A."/>
            <person name="Calvo S.E."/>
            <person name="Corrochano L.M."/>
            <person name="Engels R."/>
            <person name="Fu J."/>
            <person name="Hansberg W."/>
            <person name="Kim J.-M."/>
            <person name="Kodira C.D."/>
            <person name="Koehrsen M.J."/>
            <person name="Liu B."/>
            <person name="Miranda-Saavedra D."/>
            <person name="O'Leary S."/>
            <person name="Ortiz-Castellanos L."/>
            <person name="Poulter R."/>
            <person name="Rodriguez-Romero J."/>
            <person name="Ruiz-Herrera J."/>
            <person name="Shen Y.-Q."/>
            <person name="Zeng Q."/>
            <person name="Galagan J."/>
            <person name="Birren B.W."/>
            <person name="Cuomo C.A."/>
            <person name="Wickes B.L."/>
        </authorList>
    </citation>
    <scope>NUCLEOTIDE SEQUENCE [LARGE SCALE GENOMIC DNA]</scope>
    <source>
        <strain evidence="2">RA 99-880 / ATCC MYA-4621 / FGSC 9543 / NRRL 43880</strain>
    </source>
</reference>
<keyword evidence="2" id="KW-1185">Reference proteome</keyword>
<dbReference type="VEuPathDB" id="FungiDB:RO3G_08251"/>
<dbReference type="AlphaFoldDB" id="I1C516"/>
<accession>I1C516</accession>
<dbReference type="Proteomes" id="UP000009138">
    <property type="component" value="Unassembled WGS sequence"/>
</dbReference>
<organism evidence="1 2">
    <name type="scientific">Rhizopus delemar (strain RA 99-880 / ATCC MYA-4621 / FGSC 9543 / NRRL 43880)</name>
    <name type="common">Mucormycosis agent</name>
    <name type="synonym">Rhizopus arrhizus var. delemar</name>
    <dbReference type="NCBI Taxonomy" id="246409"/>
    <lineage>
        <taxon>Eukaryota</taxon>
        <taxon>Fungi</taxon>
        <taxon>Fungi incertae sedis</taxon>
        <taxon>Mucoromycota</taxon>
        <taxon>Mucoromycotina</taxon>
        <taxon>Mucoromycetes</taxon>
        <taxon>Mucorales</taxon>
        <taxon>Mucorineae</taxon>
        <taxon>Rhizopodaceae</taxon>
        <taxon>Rhizopus</taxon>
    </lineage>
</organism>
<sequence length="127" mass="13968">MPTIIHIHKHELQSAKTDQRSTVANKKNTQTIELWLYANCAKLETAKIVKRVIVECCCLGSKSAFYVLIHTPNASPCTFQVVADNEPITSCVSAAGIIIDSNQLTEAIKQSIDLFVSVYLTTESSQV</sequence>
<name>I1C516_RHIO9</name>
<evidence type="ECO:0000313" key="1">
    <source>
        <dbReference type="EMBL" id="EIE83546.1"/>
    </source>
</evidence>